<gene>
    <name evidence="1" type="ORF">ENS41_00880</name>
</gene>
<dbReference type="EMBL" id="DSUT01000013">
    <property type="protein sequence ID" value="HGK27496.1"/>
    <property type="molecule type" value="Genomic_DNA"/>
</dbReference>
<protein>
    <submittedName>
        <fullName evidence="1">Uncharacterized protein</fullName>
    </submittedName>
</protein>
<organism evidence="1">
    <name type="scientific">candidate division WOR-3 bacterium</name>
    <dbReference type="NCBI Taxonomy" id="2052148"/>
    <lineage>
        <taxon>Bacteria</taxon>
        <taxon>Bacteria division WOR-3</taxon>
    </lineage>
</organism>
<evidence type="ECO:0000313" key="1">
    <source>
        <dbReference type="EMBL" id="HGK27496.1"/>
    </source>
</evidence>
<dbReference type="AlphaFoldDB" id="A0A7C4GC28"/>
<name>A0A7C4GC28_UNCW3</name>
<reference evidence="1" key="1">
    <citation type="journal article" date="2020" name="mSystems">
        <title>Genome- and Community-Level Interaction Insights into Carbon Utilization and Element Cycling Functions of Hydrothermarchaeota in Hydrothermal Sediment.</title>
        <authorList>
            <person name="Zhou Z."/>
            <person name="Liu Y."/>
            <person name="Xu W."/>
            <person name="Pan J."/>
            <person name="Luo Z.H."/>
            <person name="Li M."/>
        </authorList>
    </citation>
    <scope>NUCLEOTIDE SEQUENCE [LARGE SCALE GENOMIC DNA]</scope>
    <source>
        <strain evidence="1">SpSt-488</strain>
    </source>
</reference>
<accession>A0A7C4GC28</accession>
<proteinExistence type="predicted"/>
<comment type="caution">
    <text evidence="1">The sequence shown here is derived from an EMBL/GenBank/DDBJ whole genome shotgun (WGS) entry which is preliminary data.</text>
</comment>
<sequence length="193" mass="21757">MMRRALFVAFLGAVMAGGTCQRLPERQWERGAFEPIGGKPFRLPNGVAVFSCFGYEDEIPTSFLPLEMVLRNTTTKAVNIQMPAGLVFEPSDREYQYMMLLKSFSFTAPADTDTVCLLPTYCCNFDLDTPDEESNYAIALQVWERELNELFELVKEKRLDTEDAVDLAQDALYEITDGNGLTDSTRAALQRLP</sequence>